<comment type="caution">
    <text evidence="2">The sequence shown here is derived from an EMBL/GenBank/DDBJ whole genome shotgun (WGS) entry which is preliminary data.</text>
</comment>
<dbReference type="Pfam" id="PF13302">
    <property type="entry name" value="Acetyltransf_3"/>
    <property type="match status" value="1"/>
</dbReference>
<sequence>MPQLIAPTTRVHTSFLAAMAEFQAEGRGGAEDGSAVGREIRDYAADWHDPAVFAEYTAWLRSFVDEEVVGPMAYVPCTNLWFVEGDTYLGRLGLRHRLNDFLHEYGGHIGYDVRPTARRRGHATTMLRAALPMARARGLDSVLVTCDTTNTASRKVIEACGGIFEDRRGEKLRYWIDTQRQPAHEHS</sequence>
<dbReference type="Gene3D" id="3.40.630.30">
    <property type="match status" value="1"/>
</dbReference>
<dbReference type="RefSeq" id="WP_136739612.1">
    <property type="nucleotide sequence ID" value="NZ_SUMB01000003.1"/>
</dbReference>
<dbReference type="Proteomes" id="UP000308697">
    <property type="component" value="Unassembled WGS sequence"/>
</dbReference>
<feature type="domain" description="N-acetyltransferase" evidence="1">
    <location>
        <begin position="31"/>
        <end position="180"/>
    </location>
</feature>
<dbReference type="InterPro" id="IPR016181">
    <property type="entry name" value="Acyl_CoA_acyltransferase"/>
</dbReference>
<dbReference type="PANTHER" id="PTHR39173:SF1">
    <property type="entry name" value="ACETYLTRANSFERASE"/>
    <property type="match status" value="1"/>
</dbReference>
<proteinExistence type="predicted"/>
<protein>
    <submittedName>
        <fullName evidence="2">GNAT family N-acetyltransferase</fullName>
    </submittedName>
</protein>
<evidence type="ECO:0000313" key="2">
    <source>
        <dbReference type="EMBL" id="TJZ55803.1"/>
    </source>
</evidence>
<dbReference type="InterPro" id="IPR000182">
    <property type="entry name" value="GNAT_dom"/>
</dbReference>
<organism evidence="2 3">
    <name type="scientific">Streptomyces piniterrae</name>
    <dbReference type="NCBI Taxonomy" id="2571125"/>
    <lineage>
        <taxon>Bacteria</taxon>
        <taxon>Bacillati</taxon>
        <taxon>Actinomycetota</taxon>
        <taxon>Actinomycetes</taxon>
        <taxon>Kitasatosporales</taxon>
        <taxon>Streptomycetaceae</taxon>
        <taxon>Streptomyces</taxon>
    </lineage>
</organism>
<evidence type="ECO:0000313" key="3">
    <source>
        <dbReference type="Proteomes" id="UP000308697"/>
    </source>
</evidence>
<dbReference type="EMBL" id="SUMB01000003">
    <property type="protein sequence ID" value="TJZ55803.1"/>
    <property type="molecule type" value="Genomic_DNA"/>
</dbReference>
<name>A0A4U0NNC9_9ACTN</name>
<reference evidence="2 3" key="1">
    <citation type="submission" date="2019-04" db="EMBL/GenBank/DDBJ databases">
        <title>Streptomyces piniterrae sp. nov., a heliquinomycin-producing actinomycete isolated from rhizosphere soil of Pinus yunnanensis.</title>
        <authorList>
            <person name="Zhuang X."/>
            <person name="Zhao J."/>
        </authorList>
    </citation>
    <scope>NUCLEOTIDE SEQUENCE [LARGE SCALE GENOMIC DNA]</scope>
    <source>
        <strain evidence="3">jys28</strain>
    </source>
</reference>
<gene>
    <name evidence="2" type="ORF">FCH28_10915</name>
</gene>
<keyword evidence="2" id="KW-0808">Transferase</keyword>
<dbReference type="GO" id="GO:0016747">
    <property type="term" value="F:acyltransferase activity, transferring groups other than amino-acyl groups"/>
    <property type="evidence" value="ECO:0007669"/>
    <property type="project" value="InterPro"/>
</dbReference>
<dbReference type="OrthoDB" id="9797989at2"/>
<keyword evidence="3" id="KW-1185">Reference proteome</keyword>
<dbReference type="SUPFAM" id="SSF55729">
    <property type="entry name" value="Acyl-CoA N-acyltransferases (Nat)"/>
    <property type="match status" value="1"/>
</dbReference>
<evidence type="ECO:0000259" key="1">
    <source>
        <dbReference type="PROSITE" id="PS51186"/>
    </source>
</evidence>
<accession>A0A4U0NNC9</accession>
<dbReference type="AlphaFoldDB" id="A0A4U0NNC9"/>
<dbReference type="PROSITE" id="PS51186">
    <property type="entry name" value="GNAT"/>
    <property type="match status" value="1"/>
</dbReference>
<dbReference type="PANTHER" id="PTHR39173">
    <property type="entry name" value="ACETYLTRANSFERASE"/>
    <property type="match status" value="1"/>
</dbReference>